<evidence type="ECO:0000313" key="16">
    <source>
        <dbReference type="Proteomes" id="UP000182814"/>
    </source>
</evidence>
<proteinExistence type="inferred from homology"/>
<dbReference type="Gene3D" id="3.40.50.1100">
    <property type="match status" value="2"/>
</dbReference>
<dbReference type="EMBL" id="MOBN01000025">
    <property type="protein sequence ID" value="RON26164.1"/>
    <property type="molecule type" value="Genomic_DNA"/>
</dbReference>
<evidence type="ECO:0000256" key="7">
    <source>
        <dbReference type="ARBA" id="ARBA00023192"/>
    </source>
</evidence>
<dbReference type="EC" id="2.5.1.47" evidence="11"/>
<dbReference type="Pfam" id="PF00291">
    <property type="entry name" value="PALP"/>
    <property type="match status" value="1"/>
</dbReference>
<feature type="binding site" evidence="9">
    <location>
        <begin position="178"/>
        <end position="182"/>
    </location>
    <ligand>
        <name>pyridoxal 5'-phosphate</name>
        <dbReference type="ChEBI" id="CHEBI:597326"/>
    </ligand>
</feature>
<evidence type="ECO:0000256" key="1">
    <source>
        <dbReference type="ARBA" id="ARBA00001933"/>
    </source>
</evidence>
<dbReference type="EMBL" id="VZPO01000003">
    <property type="protein sequence ID" value="KAB0506137.1"/>
    <property type="molecule type" value="Genomic_DNA"/>
</dbReference>
<evidence type="ECO:0000256" key="2">
    <source>
        <dbReference type="ARBA" id="ARBA00004962"/>
    </source>
</evidence>
<dbReference type="Proteomes" id="UP000434925">
    <property type="component" value="Unassembled WGS sequence"/>
</dbReference>
<dbReference type="InterPro" id="IPR001216">
    <property type="entry name" value="P-phosphate_BS"/>
</dbReference>
<dbReference type="NCBIfam" id="TIGR01136">
    <property type="entry name" value="cysKM"/>
    <property type="match status" value="1"/>
</dbReference>
<comment type="cofactor">
    <cofactor evidence="1 9 11">
        <name>pyridoxal 5'-phosphate</name>
        <dbReference type="ChEBI" id="CHEBI:597326"/>
    </cofactor>
</comment>
<dbReference type="RefSeq" id="WP_007899067.1">
    <property type="nucleotide sequence ID" value="NZ_JABTYG010000005.1"/>
</dbReference>
<dbReference type="EMBL" id="LT629746">
    <property type="protein sequence ID" value="SDT62160.1"/>
    <property type="molecule type" value="Genomic_DNA"/>
</dbReference>
<evidence type="ECO:0000256" key="10">
    <source>
        <dbReference type="PIRSR" id="PIRSR605856-51"/>
    </source>
</evidence>
<feature type="domain" description="Tryptophan synthase beta chain-like PALP" evidence="12">
    <location>
        <begin position="9"/>
        <end position="285"/>
    </location>
</feature>
<dbReference type="GO" id="GO:0004124">
    <property type="term" value="F:cysteine synthase activity"/>
    <property type="evidence" value="ECO:0007669"/>
    <property type="project" value="UniProtKB-UniRule"/>
</dbReference>
<evidence type="ECO:0000256" key="11">
    <source>
        <dbReference type="RuleBase" id="RU003985"/>
    </source>
</evidence>
<evidence type="ECO:0000313" key="17">
    <source>
        <dbReference type="Proteomes" id="UP000284168"/>
    </source>
</evidence>
<dbReference type="PROSITE" id="PS00901">
    <property type="entry name" value="CYS_SYNTHASE"/>
    <property type="match status" value="1"/>
</dbReference>
<dbReference type="InterPro" id="IPR005856">
    <property type="entry name" value="Cys_synth"/>
</dbReference>
<protein>
    <recommendedName>
        <fullName evidence="11">Cysteine synthase</fullName>
        <ecNumber evidence="11">2.5.1.47</ecNumber>
    </recommendedName>
</protein>
<name>A0A0J6HKH5_9PSED</name>
<dbReference type="AlphaFoldDB" id="A0A0J6HKH5"/>
<dbReference type="SUPFAM" id="SSF53686">
    <property type="entry name" value="Tryptophan synthase beta subunit-like PLP-dependent enzymes"/>
    <property type="match status" value="1"/>
</dbReference>
<evidence type="ECO:0000256" key="4">
    <source>
        <dbReference type="ARBA" id="ARBA00022605"/>
    </source>
</evidence>
<evidence type="ECO:0000256" key="9">
    <source>
        <dbReference type="PIRSR" id="PIRSR605856-50"/>
    </source>
</evidence>
<dbReference type="Proteomes" id="UP000284168">
    <property type="component" value="Unassembled WGS sequence"/>
</dbReference>
<dbReference type="CDD" id="cd01561">
    <property type="entry name" value="CBS_like"/>
    <property type="match status" value="1"/>
</dbReference>
<dbReference type="NCBIfam" id="NF008735">
    <property type="entry name" value="PRK11761.1"/>
    <property type="match status" value="1"/>
</dbReference>
<keyword evidence="16" id="KW-1185">Reference proteome</keyword>
<dbReference type="NCBIfam" id="TIGR01138">
    <property type="entry name" value="cysM"/>
    <property type="match status" value="1"/>
</dbReference>
<dbReference type="InterPro" id="IPR005858">
    <property type="entry name" value="CysM"/>
</dbReference>
<evidence type="ECO:0000256" key="3">
    <source>
        <dbReference type="ARBA" id="ARBA00007103"/>
    </source>
</evidence>
<evidence type="ECO:0000256" key="5">
    <source>
        <dbReference type="ARBA" id="ARBA00022679"/>
    </source>
</evidence>
<sequence length="300" mass="32444">MTLQYPTIADCVGNTPLVRLQRLPGATSNTLLLKLEGNNPAGSVKDRPALSMITRAELRGQIHAGDTLIEATSGNTGIALAMAAAIKGYKMILIMPDNSSAERKAAMTAYGAELILVSQEEGMEGARDLAQRMEAEGRGKVLDQFANGDNPEAHYTTTGPEIWRQTEGTITHFVSSMGTTGTIMGVSRYLKEQNDNVQIIGLQPMEGSAIPGIRRWPQEYLPKIYQAERVDRIVDMAQSEAEDVTRRLAREEGIFCGVSSGGAVAAMLRLSKEVENAVIVAIICDRGDRYLSTGIFDAPN</sequence>
<evidence type="ECO:0000313" key="18">
    <source>
        <dbReference type="Proteomes" id="UP000434925"/>
    </source>
</evidence>
<dbReference type="PATRIC" id="fig|163011.3.peg.2382"/>
<evidence type="ECO:0000313" key="15">
    <source>
        <dbReference type="EMBL" id="SDT62160.1"/>
    </source>
</evidence>
<keyword evidence="6 9" id="KW-0663">Pyridoxal phosphate</keyword>
<comment type="pathway">
    <text evidence="2">Amino-acid biosynthesis; L-cysteine biosynthesis; L-cysteine from L-serine: step 2/2.</text>
</comment>
<reference evidence="15" key="3">
    <citation type="submission" date="2016-10" db="EMBL/GenBank/DDBJ databases">
        <authorList>
            <person name="de Groot N.N."/>
        </authorList>
    </citation>
    <scope>NUCLEOTIDE SEQUENCE [LARGE SCALE GENOMIC DNA]</scope>
    <source>
        <strain evidence="15">BS3782</strain>
    </source>
</reference>
<dbReference type="Proteomes" id="UP000182814">
    <property type="component" value="Chromosome I"/>
</dbReference>
<gene>
    <name evidence="13" type="primary">cysM</name>
    <name evidence="14" type="ORF">BK663_12270</name>
    <name evidence="13" type="ORF">F7R14_08540</name>
    <name evidence="15" type="ORF">SAMN04490191_5604</name>
</gene>
<dbReference type="InterPro" id="IPR036052">
    <property type="entry name" value="TrpB-like_PALP_sf"/>
</dbReference>
<organism evidence="15 16">
    <name type="scientific">Pseudomonas lini</name>
    <dbReference type="NCBI Taxonomy" id="163011"/>
    <lineage>
        <taxon>Bacteria</taxon>
        <taxon>Pseudomonadati</taxon>
        <taxon>Pseudomonadota</taxon>
        <taxon>Gammaproteobacteria</taxon>
        <taxon>Pseudomonadales</taxon>
        <taxon>Pseudomonadaceae</taxon>
        <taxon>Pseudomonas</taxon>
    </lineage>
</organism>
<dbReference type="UniPathway" id="UPA00136">
    <property type="reaction ID" value="UER00200"/>
</dbReference>
<feature type="binding site" evidence="9">
    <location>
        <position position="259"/>
    </location>
    <ligand>
        <name>pyridoxal 5'-phosphate</name>
        <dbReference type="ChEBI" id="CHEBI:597326"/>
    </ligand>
</feature>
<evidence type="ECO:0000313" key="13">
    <source>
        <dbReference type="EMBL" id="KAB0506137.1"/>
    </source>
</evidence>
<comment type="catalytic activity">
    <reaction evidence="8 11">
        <text>O-acetyl-L-serine + hydrogen sulfide = L-cysteine + acetate</text>
        <dbReference type="Rhea" id="RHEA:14829"/>
        <dbReference type="ChEBI" id="CHEBI:29919"/>
        <dbReference type="ChEBI" id="CHEBI:30089"/>
        <dbReference type="ChEBI" id="CHEBI:35235"/>
        <dbReference type="ChEBI" id="CHEBI:58340"/>
        <dbReference type="EC" id="2.5.1.47"/>
    </reaction>
</comment>
<reference evidence="13 18" key="4">
    <citation type="submission" date="2019-09" db="EMBL/GenBank/DDBJ databases">
        <title>Draft genome sequences of 48 bacterial type strains from the CCUG.</title>
        <authorList>
            <person name="Tunovic T."/>
            <person name="Pineiro-Iglesias B."/>
            <person name="Unosson C."/>
            <person name="Inganas E."/>
            <person name="Ohlen M."/>
            <person name="Cardew S."/>
            <person name="Jensie-Markopoulos S."/>
            <person name="Salva-Serra F."/>
            <person name="Jaen-Luchoro D."/>
            <person name="Karlsson R."/>
            <person name="Svensson-Stadler L."/>
            <person name="Chun J."/>
            <person name="Moore E."/>
        </authorList>
    </citation>
    <scope>NUCLEOTIDE SEQUENCE [LARGE SCALE GENOMIC DNA]</scope>
    <source>
        <strain evidence="13 18">CCUG 51522</strain>
    </source>
</reference>
<dbReference type="FunFam" id="3.40.50.1100:FF:000029">
    <property type="entry name" value="Cysteine synthase"/>
    <property type="match status" value="1"/>
</dbReference>
<evidence type="ECO:0000313" key="14">
    <source>
        <dbReference type="EMBL" id="RON26164.1"/>
    </source>
</evidence>
<feature type="modified residue" description="N6-(pyridoxal phosphate)lysine" evidence="10">
    <location>
        <position position="45"/>
    </location>
</feature>
<dbReference type="InterPro" id="IPR001926">
    <property type="entry name" value="TrpB-like_PALP"/>
</dbReference>
<reference evidence="16" key="2">
    <citation type="submission" date="2016-10" db="EMBL/GenBank/DDBJ databases">
        <authorList>
            <person name="Varghese N."/>
            <person name="Submissions S."/>
        </authorList>
    </citation>
    <scope>NUCLEOTIDE SEQUENCE [LARGE SCALE GENOMIC DNA]</scope>
    <source>
        <strain evidence="16">BS3782</strain>
    </source>
</reference>
<dbReference type="FunFam" id="3.40.50.1100:FF:000003">
    <property type="entry name" value="Cystathionine beta-synthase"/>
    <property type="match status" value="1"/>
</dbReference>
<keyword evidence="4 11" id="KW-0028">Amino-acid biosynthesis</keyword>
<dbReference type="GO" id="GO:0006535">
    <property type="term" value="P:cysteine biosynthetic process from serine"/>
    <property type="evidence" value="ECO:0007669"/>
    <property type="project" value="UniProtKB-UniRule"/>
</dbReference>
<evidence type="ECO:0000256" key="8">
    <source>
        <dbReference type="ARBA" id="ARBA00047931"/>
    </source>
</evidence>
<evidence type="ECO:0000256" key="6">
    <source>
        <dbReference type="ARBA" id="ARBA00022898"/>
    </source>
</evidence>
<dbReference type="InterPro" id="IPR050214">
    <property type="entry name" value="Cys_Synth/Cystath_Beta-Synth"/>
</dbReference>
<dbReference type="PANTHER" id="PTHR10314">
    <property type="entry name" value="CYSTATHIONINE BETA-SYNTHASE"/>
    <property type="match status" value="1"/>
</dbReference>
<keyword evidence="5 11" id="KW-0808">Transferase</keyword>
<keyword evidence="7 11" id="KW-0198">Cysteine biosynthesis</keyword>
<comment type="similarity">
    <text evidence="3 11">Belongs to the cysteine synthase/cystathionine beta-synthase family.</text>
</comment>
<evidence type="ECO:0000259" key="12">
    <source>
        <dbReference type="Pfam" id="PF00291"/>
    </source>
</evidence>
<reference evidence="14 17" key="1">
    <citation type="submission" date="2016-10" db="EMBL/GenBank/DDBJ databases">
        <title>Comparative genome analysis of multiple Pseudomonas spp. focuses on biocontrol and plant growth promoting traits.</title>
        <authorList>
            <person name="Tao X.-Y."/>
            <person name="Taylor C.G."/>
        </authorList>
    </citation>
    <scope>NUCLEOTIDE SEQUENCE [LARGE SCALE GENOMIC DNA]</scope>
    <source>
        <strain evidence="14 17">48C10</strain>
    </source>
</reference>
<accession>A0A0J6HKH5</accession>
<feature type="binding site" evidence="9">
    <location>
        <position position="75"/>
    </location>
    <ligand>
        <name>pyridoxal 5'-phosphate</name>
        <dbReference type="ChEBI" id="CHEBI:597326"/>
    </ligand>
</feature>